<dbReference type="Gene3D" id="4.10.1000.10">
    <property type="entry name" value="Zinc finger, CCCH-type"/>
    <property type="match status" value="3"/>
</dbReference>
<feature type="zinc finger region" description="C3H1-type" evidence="5">
    <location>
        <begin position="103"/>
        <end position="130"/>
    </location>
</feature>
<dbReference type="Proteomes" id="UP001497480">
    <property type="component" value="Unassembled WGS sequence"/>
</dbReference>
<dbReference type="Pfam" id="PF18044">
    <property type="entry name" value="zf-CCCH_4"/>
    <property type="match status" value="2"/>
</dbReference>
<evidence type="ECO:0000256" key="4">
    <source>
        <dbReference type="ARBA" id="ARBA00022833"/>
    </source>
</evidence>
<organism evidence="8 9">
    <name type="scientific">Lupinus luteus</name>
    <name type="common">European yellow lupine</name>
    <dbReference type="NCBI Taxonomy" id="3873"/>
    <lineage>
        <taxon>Eukaryota</taxon>
        <taxon>Viridiplantae</taxon>
        <taxon>Streptophyta</taxon>
        <taxon>Embryophyta</taxon>
        <taxon>Tracheophyta</taxon>
        <taxon>Spermatophyta</taxon>
        <taxon>Magnoliopsida</taxon>
        <taxon>eudicotyledons</taxon>
        <taxon>Gunneridae</taxon>
        <taxon>Pentapetalae</taxon>
        <taxon>rosids</taxon>
        <taxon>fabids</taxon>
        <taxon>Fabales</taxon>
        <taxon>Fabaceae</taxon>
        <taxon>Papilionoideae</taxon>
        <taxon>50 kb inversion clade</taxon>
        <taxon>genistoids sensu lato</taxon>
        <taxon>core genistoids</taxon>
        <taxon>Genisteae</taxon>
        <taxon>Lupinus</taxon>
    </lineage>
</organism>
<feature type="region of interest" description="Disordered" evidence="6">
    <location>
        <begin position="38"/>
        <end position="96"/>
    </location>
</feature>
<evidence type="ECO:0000256" key="3">
    <source>
        <dbReference type="ARBA" id="ARBA00022771"/>
    </source>
</evidence>
<evidence type="ECO:0000256" key="1">
    <source>
        <dbReference type="ARBA" id="ARBA00022723"/>
    </source>
</evidence>
<gene>
    <name evidence="8" type="ORF">LLUT_LOCUS8191</name>
</gene>
<dbReference type="GO" id="GO:0008270">
    <property type="term" value="F:zinc ion binding"/>
    <property type="evidence" value="ECO:0007669"/>
    <property type="project" value="UniProtKB-KW"/>
</dbReference>
<dbReference type="EMBL" id="CAXHTB010000005">
    <property type="protein sequence ID" value="CAL0307131.1"/>
    <property type="molecule type" value="Genomic_DNA"/>
</dbReference>
<dbReference type="GO" id="GO:0003729">
    <property type="term" value="F:mRNA binding"/>
    <property type="evidence" value="ECO:0007669"/>
    <property type="project" value="InterPro"/>
</dbReference>
<reference evidence="8 9" key="1">
    <citation type="submission" date="2024-03" db="EMBL/GenBank/DDBJ databases">
        <authorList>
            <person name="Martinez-Hernandez J."/>
        </authorList>
    </citation>
    <scope>NUCLEOTIDE SEQUENCE [LARGE SCALE GENOMIC DNA]</scope>
</reference>
<name>A0AAV1WCS0_LUPLU</name>
<dbReference type="InterPro" id="IPR045877">
    <property type="entry name" value="ZFP36-like"/>
</dbReference>
<feature type="region of interest" description="Disordered" evidence="6">
    <location>
        <begin position="143"/>
        <end position="162"/>
    </location>
</feature>
<feature type="compositionally biased region" description="Polar residues" evidence="6">
    <location>
        <begin position="63"/>
        <end position="73"/>
    </location>
</feature>
<dbReference type="FunFam" id="4.10.1000.10:FF:000003">
    <property type="entry name" value="Zinc finger CCCH domain-containing protein"/>
    <property type="match status" value="2"/>
</dbReference>
<evidence type="ECO:0000256" key="6">
    <source>
        <dbReference type="SAM" id="MobiDB-lite"/>
    </source>
</evidence>
<dbReference type="InterPro" id="IPR041367">
    <property type="entry name" value="Znf-CCCH_4"/>
</dbReference>
<dbReference type="GO" id="GO:0010468">
    <property type="term" value="P:regulation of gene expression"/>
    <property type="evidence" value="ECO:0007669"/>
    <property type="project" value="UniProtKB-ARBA"/>
</dbReference>
<dbReference type="InterPro" id="IPR036855">
    <property type="entry name" value="Znf_CCCH_sf"/>
</dbReference>
<dbReference type="AlphaFoldDB" id="A0AAV1WCS0"/>
<keyword evidence="9" id="KW-1185">Reference proteome</keyword>
<keyword evidence="2" id="KW-0677">Repeat</keyword>
<sequence length="376" mass="41362">MSFFDDLPPYVPSPPPYGAAAQATDAIVLSLEQQFPVNNESFTPHSPFNDHDQASSFKRPRTSSESSNHSNAIQCPPRMTMMHSQSNNNSASNKGGSGTGHIFFKTRMCAKFRLGSCRNGENCNFAHGVEDMRQPPPNWQELVGNAGSNDEQQQRPSGNWDDDQKIIHKMKLCKKYYNGEECPFGERCNFLHEDPAKFRDDSGRIRESSAISIGTNGSPKSYRDGYNNNNSETSKAVTANVGINAYRGNVRSTFWKTKLCIKWETTGHCPFGDDCHFAHGQSELHVPGGRNETEAAGAIPISTYATVPTLPRVTSNPAIDGAPAPSNIASPPLANEVEQGKKCLLKWKGPKKINRIYADWLDDVPLVQNVPSGVET</sequence>
<dbReference type="Pfam" id="PF00642">
    <property type="entry name" value="zf-CCCH"/>
    <property type="match status" value="1"/>
</dbReference>
<evidence type="ECO:0000256" key="2">
    <source>
        <dbReference type="ARBA" id="ARBA00022737"/>
    </source>
</evidence>
<dbReference type="GO" id="GO:0051252">
    <property type="term" value="P:regulation of RNA metabolic process"/>
    <property type="evidence" value="ECO:0007669"/>
    <property type="project" value="UniProtKB-ARBA"/>
</dbReference>
<feature type="domain" description="C3H1-type" evidence="7">
    <location>
        <begin position="167"/>
        <end position="195"/>
    </location>
</feature>
<evidence type="ECO:0000259" key="7">
    <source>
        <dbReference type="PROSITE" id="PS50103"/>
    </source>
</evidence>
<feature type="compositionally biased region" description="Polar residues" evidence="6">
    <location>
        <begin position="146"/>
        <end position="157"/>
    </location>
</feature>
<protein>
    <recommendedName>
        <fullName evidence="7">C3H1-type domain-containing protein</fullName>
    </recommendedName>
</protein>
<accession>A0AAV1WCS0</accession>
<dbReference type="PANTHER" id="PTHR12547:SF121">
    <property type="entry name" value="ZINC FINGER CCCH DOMAIN-CONTAINING PROTEIN 39"/>
    <property type="match status" value="1"/>
</dbReference>
<dbReference type="InterPro" id="IPR000571">
    <property type="entry name" value="Znf_CCCH"/>
</dbReference>
<feature type="domain" description="C3H1-type" evidence="7">
    <location>
        <begin position="103"/>
        <end position="130"/>
    </location>
</feature>
<keyword evidence="4 5" id="KW-0862">Zinc</keyword>
<keyword evidence="3 5" id="KW-0863">Zinc-finger</keyword>
<feature type="zinc finger region" description="C3H1-type" evidence="5">
    <location>
        <begin position="167"/>
        <end position="195"/>
    </location>
</feature>
<dbReference type="FunFam" id="4.10.1000.10:FF:000037">
    <property type="entry name" value="Zinc finger CCCH domain-containing protein 39"/>
    <property type="match status" value="1"/>
</dbReference>
<evidence type="ECO:0000313" key="9">
    <source>
        <dbReference type="Proteomes" id="UP001497480"/>
    </source>
</evidence>
<proteinExistence type="predicted"/>
<dbReference type="PANTHER" id="PTHR12547">
    <property type="entry name" value="CCCH ZINC FINGER/TIS11-RELATED"/>
    <property type="match status" value="1"/>
</dbReference>
<dbReference type="PROSITE" id="PS50103">
    <property type="entry name" value="ZF_C3H1"/>
    <property type="match status" value="3"/>
</dbReference>
<comment type="caution">
    <text evidence="8">The sequence shown here is derived from an EMBL/GenBank/DDBJ whole genome shotgun (WGS) entry which is preliminary data.</text>
</comment>
<dbReference type="SUPFAM" id="SSF90229">
    <property type="entry name" value="CCCH zinc finger"/>
    <property type="match status" value="3"/>
</dbReference>
<evidence type="ECO:0000313" key="8">
    <source>
        <dbReference type="EMBL" id="CAL0307131.1"/>
    </source>
</evidence>
<keyword evidence="1 5" id="KW-0479">Metal-binding</keyword>
<evidence type="ECO:0000256" key="5">
    <source>
        <dbReference type="PROSITE-ProRule" id="PRU00723"/>
    </source>
</evidence>
<feature type="zinc finger region" description="C3H1-type" evidence="5">
    <location>
        <begin position="254"/>
        <end position="282"/>
    </location>
</feature>
<dbReference type="SMART" id="SM00356">
    <property type="entry name" value="ZnF_C3H1"/>
    <property type="match status" value="3"/>
</dbReference>
<feature type="domain" description="C3H1-type" evidence="7">
    <location>
        <begin position="254"/>
        <end position="282"/>
    </location>
</feature>